<dbReference type="GO" id="GO:0005829">
    <property type="term" value="C:cytosol"/>
    <property type="evidence" value="ECO:0007669"/>
    <property type="project" value="TreeGrafter"/>
</dbReference>
<dbReference type="HAMAP" id="MF_00057">
    <property type="entry name" value="KdsB"/>
    <property type="match status" value="1"/>
</dbReference>
<dbReference type="EMBL" id="JABMOJ010000382">
    <property type="protein sequence ID" value="NQV65731.1"/>
    <property type="molecule type" value="Genomic_DNA"/>
</dbReference>
<dbReference type="Pfam" id="PF02348">
    <property type="entry name" value="CTP_transf_3"/>
    <property type="match status" value="1"/>
</dbReference>
<comment type="function">
    <text evidence="5">Activates KDO (a required 8-carbon sugar) for incorporation into bacterial lipopolysaccharide in Gram-negative bacteria.</text>
</comment>
<protein>
    <recommendedName>
        <fullName evidence="5">3-deoxy-manno-octulosonate cytidylyltransferase</fullName>
        <ecNumber evidence="5">2.7.7.38</ecNumber>
    </recommendedName>
    <alternativeName>
        <fullName evidence="5">CMP-2-keto-3-deoxyoctulosonic acid synthase</fullName>
        <shortName evidence="5">CKS</shortName>
        <shortName evidence="5">CMP-KDO synthase</shortName>
    </alternativeName>
</protein>
<dbReference type="InterPro" id="IPR029044">
    <property type="entry name" value="Nucleotide-diphossugar_trans"/>
</dbReference>
<dbReference type="NCBIfam" id="NF009905">
    <property type="entry name" value="PRK13368.1"/>
    <property type="match status" value="1"/>
</dbReference>
<evidence type="ECO:0000256" key="3">
    <source>
        <dbReference type="ARBA" id="ARBA00022695"/>
    </source>
</evidence>
<accession>A0A973AAG0</accession>
<comment type="subcellular location">
    <subcellularLocation>
        <location evidence="5">Cytoplasm</location>
    </subcellularLocation>
    <subcellularLocation>
        <location evidence="1">Membrane</location>
    </subcellularLocation>
</comment>
<keyword evidence="5" id="KW-0963">Cytoplasm</keyword>
<keyword evidence="4 5" id="KW-0448">Lipopolysaccharide biosynthesis</keyword>
<dbReference type="GO" id="GO:0016020">
    <property type="term" value="C:membrane"/>
    <property type="evidence" value="ECO:0007669"/>
    <property type="project" value="UniProtKB-SubCell"/>
</dbReference>
<dbReference type="InterPro" id="IPR003329">
    <property type="entry name" value="Cytidylyl_trans"/>
</dbReference>
<evidence type="ECO:0000256" key="4">
    <source>
        <dbReference type="ARBA" id="ARBA00022985"/>
    </source>
</evidence>
<gene>
    <name evidence="5 6" type="primary">kdsB</name>
    <name evidence="6" type="ORF">HQ497_10240</name>
</gene>
<organism evidence="6 7">
    <name type="scientific">SAR86 cluster bacterium</name>
    <dbReference type="NCBI Taxonomy" id="2030880"/>
    <lineage>
        <taxon>Bacteria</taxon>
        <taxon>Pseudomonadati</taxon>
        <taxon>Pseudomonadota</taxon>
        <taxon>Gammaproteobacteria</taxon>
        <taxon>SAR86 cluster</taxon>
    </lineage>
</organism>
<dbReference type="FunFam" id="3.90.550.10:FF:000011">
    <property type="entry name" value="3-deoxy-manno-octulosonate cytidylyltransferase"/>
    <property type="match status" value="1"/>
</dbReference>
<dbReference type="EC" id="2.7.7.38" evidence="5"/>
<dbReference type="NCBIfam" id="TIGR00466">
    <property type="entry name" value="kdsB"/>
    <property type="match status" value="1"/>
</dbReference>
<dbReference type="GO" id="GO:0033468">
    <property type="term" value="P:CMP-keto-3-deoxy-D-manno-octulosonic acid biosynthetic process"/>
    <property type="evidence" value="ECO:0007669"/>
    <property type="project" value="UniProtKB-UniRule"/>
</dbReference>
<sequence length="260" mass="28752">MAFTVIIPARYQSQRLPGKVLMDICGKTMIQRVYEQACQSSAANVIVATDDSRVASVVKAFGGQVCMTASDHESGTDRLQEVVAREGFADDAIVVNVQGDEPLIPPAVIDQVALNLTLQQEIDRLAAAPGVSTLYEDTTDLEHVMDPNVVKVVTDAQNRALYFSRAPIPWARNEFGAAPVSLPVGVVYKRHVGIYGYRVELLNRFVRWTPAPLELIEKLEQLRVLWHGEAIHIDVACESIPPGVDTQKDLDNIRARFFLE</sequence>
<dbReference type="SUPFAM" id="SSF53448">
    <property type="entry name" value="Nucleotide-diphospho-sugar transferases"/>
    <property type="match status" value="1"/>
</dbReference>
<comment type="pathway">
    <text evidence="5">Nucleotide-sugar biosynthesis; CMP-3-deoxy-D-manno-octulosonate biosynthesis; CMP-3-deoxy-D-manno-octulosonate from 3-deoxy-D-manno-octulosonate and CTP: step 1/1.</text>
</comment>
<dbReference type="PANTHER" id="PTHR42866">
    <property type="entry name" value="3-DEOXY-MANNO-OCTULOSONATE CYTIDYLYLTRANSFERASE"/>
    <property type="match status" value="1"/>
</dbReference>
<dbReference type="AlphaFoldDB" id="A0A973AAG0"/>
<keyword evidence="2 5" id="KW-0808">Transferase</keyword>
<dbReference type="NCBIfam" id="NF003950">
    <property type="entry name" value="PRK05450.1-3"/>
    <property type="match status" value="1"/>
</dbReference>
<reference evidence="6" key="1">
    <citation type="submission" date="2020-05" db="EMBL/GenBank/DDBJ databases">
        <title>Sulfur intermediates as new biogeochemical hubs in an aquatic model microbial ecosystem.</title>
        <authorList>
            <person name="Vigneron A."/>
        </authorList>
    </citation>
    <scope>NUCLEOTIDE SEQUENCE</scope>
    <source>
        <strain evidence="6">Bin.250</strain>
    </source>
</reference>
<evidence type="ECO:0000313" key="6">
    <source>
        <dbReference type="EMBL" id="NQV65731.1"/>
    </source>
</evidence>
<comment type="caution">
    <text evidence="6">The sequence shown here is derived from an EMBL/GenBank/DDBJ whole genome shotgun (WGS) entry which is preliminary data.</text>
</comment>
<comment type="catalytic activity">
    <reaction evidence="5">
        <text>3-deoxy-alpha-D-manno-oct-2-ulosonate + CTP = CMP-3-deoxy-beta-D-manno-octulosonate + diphosphate</text>
        <dbReference type="Rhea" id="RHEA:23448"/>
        <dbReference type="ChEBI" id="CHEBI:33019"/>
        <dbReference type="ChEBI" id="CHEBI:37563"/>
        <dbReference type="ChEBI" id="CHEBI:85986"/>
        <dbReference type="ChEBI" id="CHEBI:85987"/>
        <dbReference type="EC" id="2.7.7.38"/>
    </reaction>
</comment>
<dbReference type="NCBIfam" id="NF003952">
    <property type="entry name" value="PRK05450.1-5"/>
    <property type="match status" value="1"/>
</dbReference>
<keyword evidence="3 5" id="KW-0548">Nucleotidyltransferase</keyword>
<dbReference type="Proteomes" id="UP000754644">
    <property type="component" value="Unassembled WGS sequence"/>
</dbReference>
<dbReference type="GO" id="GO:0009103">
    <property type="term" value="P:lipopolysaccharide biosynthetic process"/>
    <property type="evidence" value="ECO:0007669"/>
    <property type="project" value="UniProtKB-UniRule"/>
</dbReference>
<name>A0A973AAG0_9GAMM</name>
<proteinExistence type="inferred from homology"/>
<dbReference type="InterPro" id="IPR004528">
    <property type="entry name" value="KdsB"/>
</dbReference>
<dbReference type="GO" id="GO:0008690">
    <property type="term" value="F:3-deoxy-manno-octulosonate cytidylyltransferase activity"/>
    <property type="evidence" value="ECO:0007669"/>
    <property type="project" value="UniProtKB-UniRule"/>
</dbReference>
<dbReference type="CDD" id="cd02517">
    <property type="entry name" value="CMP-KDO-Synthetase"/>
    <property type="match status" value="1"/>
</dbReference>
<dbReference type="Gene3D" id="3.90.550.10">
    <property type="entry name" value="Spore Coat Polysaccharide Biosynthesis Protein SpsA, Chain A"/>
    <property type="match status" value="1"/>
</dbReference>
<evidence type="ECO:0000313" key="7">
    <source>
        <dbReference type="Proteomes" id="UP000754644"/>
    </source>
</evidence>
<evidence type="ECO:0000256" key="1">
    <source>
        <dbReference type="ARBA" id="ARBA00004370"/>
    </source>
</evidence>
<evidence type="ECO:0000256" key="5">
    <source>
        <dbReference type="HAMAP-Rule" id="MF_00057"/>
    </source>
</evidence>
<comment type="similarity">
    <text evidence="5">Belongs to the KdsB family.</text>
</comment>
<evidence type="ECO:0000256" key="2">
    <source>
        <dbReference type="ARBA" id="ARBA00022679"/>
    </source>
</evidence>
<dbReference type="PANTHER" id="PTHR42866:SF2">
    <property type="entry name" value="3-DEOXY-MANNO-OCTULOSONATE CYTIDYLYLTRANSFERASE, MITOCHONDRIAL"/>
    <property type="match status" value="1"/>
</dbReference>